<comment type="caution">
    <text evidence="1">The sequence shown here is derived from an EMBL/GenBank/DDBJ whole genome shotgun (WGS) entry which is preliminary data.</text>
</comment>
<evidence type="ECO:0000313" key="2">
    <source>
        <dbReference type="Proteomes" id="UP000017415"/>
    </source>
</evidence>
<protein>
    <submittedName>
        <fullName evidence="1">Uncharacterized protein</fullName>
    </submittedName>
</protein>
<organism evidence="1 2">
    <name type="scientific">Enterococcus cecorum DSM 20682 = ATCC 43198</name>
    <dbReference type="NCBI Taxonomy" id="1121864"/>
    <lineage>
        <taxon>Bacteria</taxon>
        <taxon>Bacillati</taxon>
        <taxon>Bacillota</taxon>
        <taxon>Bacilli</taxon>
        <taxon>Lactobacillales</taxon>
        <taxon>Enterococcaceae</taxon>
        <taxon>Enterococcus</taxon>
    </lineage>
</organism>
<name>S1RNA3_9ENTE</name>
<dbReference type="EMBL" id="AHYS01000001">
    <property type="protein sequence ID" value="ESK62702.1"/>
    <property type="molecule type" value="Genomic_DNA"/>
</dbReference>
<evidence type="ECO:0000313" key="1">
    <source>
        <dbReference type="EMBL" id="ESK62702.1"/>
    </source>
</evidence>
<dbReference type="InterPro" id="IPR056238">
    <property type="entry name" value="YunG-like"/>
</dbReference>
<accession>S1RNA3</accession>
<keyword evidence="2" id="KW-1185">Reference proteome</keyword>
<dbReference type="AlphaFoldDB" id="S1RNA3"/>
<dbReference type="Proteomes" id="UP000017415">
    <property type="component" value="Unassembled WGS sequence"/>
</dbReference>
<gene>
    <name evidence="1" type="ORF">OMO_00351</name>
</gene>
<sequence>MTTLPVCREDASFDLAVDPSYGQCAVTAMLVRELVGGDVYRIRTESGMTHYFNFIEDTLVDFTIDQFRLYNLHVSYKNAEFMPDNFEKLNQNTQYRYQRLKNKVLKHLEENK</sequence>
<proteinExistence type="predicted"/>
<dbReference type="HOGENOM" id="CLU_128785_3_0_9"/>
<dbReference type="Pfam" id="PF24585">
    <property type="entry name" value="YunG"/>
    <property type="match status" value="1"/>
</dbReference>
<reference evidence="1 2" key="1">
    <citation type="submission" date="2013-10" db="EMBL/GenBank/DDBJ databases">
        <title>The Genome Sequence of Enterococcus cecorum DSM 20682 (= ATCC 43198) (Illumina assembly).</title>
        <authorList>
            <consortium name="The Broad Institute Genomics Platform"/>
            <consortium name="The Broad Institute Genome Sequencing Center for Infectious Disease"/>
            <person name="Earl A."/>
            <person name="Russ C."/>
            <person name="Gilmore M."/>
            <person name="Surin D."/>
            <person name="Walker B."/>
            <person name="Young S."/>
            <person name="Zeng Q."/>
            <person name="Gargeya S."/>
            <person name="Fitzgerald M."/>
            <person name="Haas B."/>
            <person name="Abouelleil A."/>
            <person name="Allen A.W."/>
            <person name="Alvarado L."/>
            <person name="Arachchi H.M."/>
            <person name="Berlin A.M."/>
            <person name="Chapman S.B."/>
            <person name="Gainer-Dewar J."/>
            <person name="Goldberg J."/>
            <person name="Griggs A."/>
            <person name="Gujja S."/>
            <person name="Hansen M."/>
            <person name="Howarth C."/>
            <person name="Imamovic A."/>
            <person name="Ireland A."/>
            <person name="Larimer J."/>
            <person name="McCowan C."/>
            <person name="Murphy C."/>
            <person name="Pearson M."/>
            <person name="Poon T.W."/>
            <person name="Priest M."/>
            <person name="Roberts A."/>
            <person name="Saif S."/>
            <person name="Shea T."/>
            <person name="Sisk P."/>
            <person name="Sykes S."/>
            <person name="Wortman J."/>
            <person name="Nusbaum C."/>
            <person name="Birren B."/>
        </authorList>
    </citation>
    <scope>NUCLEOTIDE SEQUENCE [LARGE SCALE GENOMIC DNA]</scope>
    <source>
        <strain evidence="1 2">ATCC 43198</strain>
    </source>
</reference>
<dbReference type="PATRIC" id="fig|1121864.4.peg.1883"/>